<dbReference type="Gene3D" id="1.10.10.160">
    <property type="match status" value="1"/>
</dbReference>
<reference evidence="17" key="1">
    <citation type="submission" date="2022-03" db="EMBL/GenBank/DDBJ databases">
        <title>Genome Identification and Characterization of new species Bdellovibrio reynosense LBG001 sp. nov. from a Mexico soil sample.</title>
        <authorList>
            <person name="Camilli A."/>
            <person name="Ajao Y."/>
            <person name="Guo X."/>
        </authorList>
    </citation>
    <scope>NUCLEOTIDE SEQUENCE</scope>
    <source>
        <strain evidence="17">LBG001</strain>
    </source>
</reference>
<evidence type="ECO:0000256" key="3">
    <source>
        <dbReference type="ARBA" id="ARBA00022801"/>
    </source>
</evidence>
<feature type="coiled-coil region" evidence="13">
    <location>
        <begin position="500"/>
        <end position="530"/>
    </location>
</feature>
<keyword evidence="6" id="KW-0238">DNA-binding</keyword>
<protein>
    <recommendedName>
        <fullName evidence="9">DNA 3'-5' helicase</fullName>
        <ecNumber evidence="9">5.6.2.4</ecNumber>
    </recommendedName>
    <alternativeName>
        <fullName evidence="10">DNA 3'-5' helicase II</fullName>
    </alternativeName>
</protein>
<dbReference type="Gene3D" id="3.40.50.300">
    <property type="entry name" value="P-loop containing nucleotide triphosphate hydrolases"/>
    <property type="match status" value="2"/>
</dbReference>
<evidence type="ECO:0000256" key="4">
    <source>
        <dbReference type="ARBA" id="ARBA00022806"/>
    </source>
</evidence>
<dbReference type="PANTHER" id="PTHR11070">
    <property type="entry name" value="UVRD / RECB / PCRA DNA HELICASE FAMILY MEMBER"/>
    <property type="match status" value="1"/>
</dbReference>
<dbReference type="PROSITE" id="PS51198">
    <property type="entry name" value="UVRD_HELICASE_ATP_BIND"/>
    <property type="match status" value="1"/>
</dbReference>
<dbReference type="CDD" id="cd18807">
    <property type="entry name" value="SF1_C_UvrD"/>
    <property type="match status" value="1"/>
</dbReference>
<keyword evidence="4 12" id="KW-0347">Helicase</keyword>
<evidence type="ECO:0000313" key="18">
    <source>
        <dbReference type="Proteomes" id="UP000830116"/>
    </source>
</evidence>
<keyword evidence="2 12" id="KW-0547">Nucleotide-binding</keyword>
<dbReference type="Gene3D" id="1.10.486.10">
    <property type="entry name" value="PCRA, domain 4"/>
    <property type="match status" value="1"/>
</dbReference>
<dbReference type="InterPro" id="IPR013986">
    <property type="entry name" value="DExx_box_DNA_helicase_dom_sf"/>
</dbReference>
<accession>A0ABY4C7L8</accession>
<dbReference type="InterPro" id="IPR014017">
    <property type="entry name" value="DNA_helicase_UvrD-like_C"/>
</dbReference>
<dbReference type="InterPro" id="IPR014016">
    <property type="entry name" value="UvrD-like_ATP-bd"/>
</dbReference>
<keyword evidence="5 12" id="KW-0067">ATP-binding</keyword>
<dbReference type="Pfam" id="PF21196">
    <property type="entry name" value="PcrA_UvrD_tudor"/>
    <property type="match status" value="1"/>
</dbReference>
<evidence type="ECO:0000256" key="12">
    <source>
        <dbReference type="PROSITE-ProRule" id="PRU00560"/>
    </source>
</evidence>
<dbReference type="InterPro" id="IPR000212">
    <property type="entry name" value="DNA_helicase_UvrD/REP"/>
</dbReference>
<gene>
    <name evidence="17" type="ORF">MNR06_14555</name>
</gene>
<evidence type="ECO:0000256" key="11">
    <source>
        <dbReference type="ARBA" id="ARBA00048988"/>
    </source>
</evidence>
<dbReference type="Proteomes" id="UP000830116">
    <property type="component" value="Chromosome"/>
</dbReference>
<feature type="binding site" evidence="12">
    <location>
        <begin position="30"/>
        <end position="37"/>
    </location>
    <ligand>
        <name>ATP</name>
        <dbReference type="ChEBI" id="CHEBI:30616"/>
    </ligand>
</feature>
<evidence type="ECO:0000256" key="6">
    <source>
        <dbReference type="ARBA" id="ARBA00023125"/>
    </source>
</evidence>
<dbReference type="PROSITE" id="PS51217">
    <property type="entry name" value="UVRD_HELICASE_CTER"/>
    <property type="match status" value="1"/>
</dbReference>
<keyword evidence="7" id="KW-0413">Isomerase</keyword>
<sequence>MDVLDFVTKDLNPPQKDAVVTLDGPVLILAGAGSGKTRVLTHRMAHIIGQGVASADEILCVTFTNKAAKEMEHRCYKILADMGARIHSQLWINTFHSFCVRILRQHITMLDYKPFFGIYDSSDTLSQIKKVMTALDINDKMYPAKNFQSRISQAKMLGLTPEGLEKSSKRLMDQKTVEVYKAYESEMRKANSLDFDDLLMKTYELFRMYPDLLKMYQEKFKYIMVDEYQDTNHIQYLLVQMLAKAHRNLCVVGDEDQSIYSWRGADIKNILDFEKDFPEAKIIKLEENYRSTANIVNAATAVIKNNTERKDKTLFTSNDAGDKIQVREEKNEYDEARFVAKNIQTMMNEGEGTYNDYAVFYRTNAQSRVLEEQLRTLAIPYRLVGGVRFYERMEIKDILSYMKLAINPADDIALKRIINVPARGIGKTTIEKIEEFASKRNISMFEAASKACEERIFNAGTTGKIRRFIELMEELQGSAVSFPKLSQYYAIVLDRSEYLLNLKKDESPEAQARIENLEELDNAIAQFEKERGDEATIRSFLEEMALVSDVDTLNQEQNSVTLMTLHISKGLEYPYVFVVGMEENLFPSSRSLDNDGEEDVEEERRLAYVGMTRARKKLWLTFTKMRRVWGQEQMNPPSRFIQEIPQELKDFKTAAEGPRFINRYGSSSYDTDESSYASPRWGSLSSDRNKARQPSFDDAQDFPDYENEGSSKAAFSKGMRVRHPTFGAGTIYATEGTGENFKVSVMFTDNTVKKFVVKYARLERI</sequence>
<evidence type="ECO:0000256" key="13">
    <source>
        <dbReference type="SAM" id="Coils"/>
    </source>
</evidence>
<dbReference type="EC" id="5.6.2.4" evidence="9"/>
<evidence type="ECO:0000256" key="2">
    <source>
        <dbReference type="ARBA" id="ARBA00022741"/>
    </source>
</evidence>
<keyword evidence="13" id="KW-0175">Coiled coil</keyword>
<evidence type="ECO:0000313" key="17">
    <source>
        <dbReference type="EMBL" id="UOF00920.1"/>
    </source>
</evidence>
<evidence type="ECO:0000256" key="10">
    <source>
        <dbReference type="ARBA" id="ARBA00034923"/>
    </source>
</evidence>
<dbReference type="EMBL" id="CP093442">
    <property type="protein sequence ID" value="UOF00920.1"/>
    <property type="molecule type" value="Genomic_DNA"/>
</dbReference>
<comment type="catalytic activity">
    <reaction evidence="8">
        <text>Couples ATP hydrolysis with the unwinding of duplex DNA by translocating in the 3'-5' direction.</text>
        <dbReference type="EC" id="5.6.2.4"/>
    </reaction>
</comment>
<dbReference type="InterPro" id="IPR027417">
    <property type="entry name" value="P-loop_NTPase"/>
</dbReference>
<dbReference type="RefSeq" id="WP_243537114.1">
    <property type="nucleotide sequence ID" value="NZ_CP093442.1"/>
</dbReference>
<keyword evidence="18" id="KW-1185">Reference proteome</keyword>
<dbReference type="Pfam" id="PF13361">
    <property type="entry name" value="UvrD_C"/>
    <property type="match status" value="1"/>
</dbReference>
<dbReference type="CDD" id="cd17932">
    <property type="entry name" value="DEXQc_UvrD"/>
    <property type="match status" value="1"/>
</dbReference>
<name>A0ABY4C7L8_9BACT</name>
<organism evidence="17 18">
    <name type="scientific">Bdellovibrio reynosensis</name>
    <dbReference type="NCBI Taxonomy" id="2835041"/>
    <lineage>
        <taxon>Bacteria</taxon>
        <taxon>Pseudomonadati</taxon>
        <taxon>Bdellovibrionota</taxon>
        <taxon>Bdellovibrionia</taxon>
        <taxon>Bdellovibrionales</taxon>
        <taxon>Pseudobdellovibrionaceae</taxon>
        <taxon>Bdellovibrio</taxon>
    </lineage>
</organism>
<feature type="compositionally biased region" description="Acidic residues" evidence="14">
    <location>
        <begin position="698"/>
        <end position="707"/>
    </location>
</feature>
<proteinExistence type="inferred from homology"/>
<evidence type="ECO:0000259" key="15">
    <source>
        <dbReference type="PROSITE" id="PS51198"/>
    </source>
</evidence>
<dbReference type="SUPFAM" id="SSF52540">
    <property type="entry name" value="P-loop containing nucleoside triphosphate hydrolases"/>
    <property type="match status" value="1"/>
</dbReference>
<comment type="catalytic activity">
    <reaction evidence="11">
        <text>ATP + H2O = ADP + phosphate + H(+)</text>
        <dbReference type="Rhea" id="RHEA:13065"/>
        <dbReference type="ChEBI" id="CHEBI:15377"/>
        <dbReference type="ChEBI" id="CHEBI:15378"/>
        <dbReference type="ChEBI" id="CHEBI:30616"/>
        <dbReference type="ChEBI" id="CHEBI:43474"/>
        <dbReference type="ChEBI" id="CHEBI:456216"/>
        <dbReference type="EC" id="5.6.2.4"/>
    </reaction>
</comment>
<feature type="compositionally biased region" description="Polar residues" evidence="14">
    <location>
        <begin position="668"/>
        <end position="677"/>
    </location>
</feature>
<comment type="similarity">
    <text evidence="1">Belongs to the helicase family. UvrD subfamily.</text>
</comment>
<feature type="domain" description="UvrD-like helicase ATP-binding" evidence="15">
    <location>
        <begin position="9"/>
        <end position="292"/>
    </location>
</feature>
<evidence type="ECO:0000256" key="1">
    <source>
        <dbReference type="ARBA" id="ARBA00009922"/>
    </source>
</evidence>
<evidence type="ECO:0000256" key="5">
    <source>
        <dbReference type="ARBA" id="ARBA00022840"/>
    </source>
</evidence>
<evidence type="ECO:0000256" key="14">
    <source>
        <dbReference type="SAM" id="MobiDB-lite"/>
    </source>
</evidence>
<dbReference type="Pfam" id="PF00580">
    <property type="entry name" value="UvrD-helicase"/>
    <property type="match status" value="1"/>
</dbReference>
<evidence type="ECO:0000256" key="9">
    <source>
        <dbReference type="ARBA" id="ARBA00034808"/>
    </source>
</evidence>
<evidence type="ECO:0000256" key="7">
    <source>
        <dbReference type="ARBA" id="ARBA00023235"/>
    </source>
</evidence>
<feature type="region of interest" description="Disordered" evidence="14">
    <location>
        <begin position="668"/>
        <end position="710"/>
    </location>
</feature>
<feature type="domain" description="UvrD-like helicase C-terminal" evidence="16">
    <location>
        <begin position="293"/>
        <end position="570"/>
    </location>
</feature>
<evidence type="ECO:0000256" key="8">
    <source>
        <dbReference type="ARBA" id="ARBA00034617"/>
    </source>
</evidence>
<evidence type="ECO:0000259" key="16">
    <source>
        <dbReference type="PROSITE" id="PS51217"/>
    </source>
</evidence>
<dbReference type="PANTHER" id="PTHR11070:SF2">
    <property type="entry name" value="ATP-DEPENDENT DNA HELICASE SRS2"/>
    <property type="match status" value="1"/>
</dbReference>
<keyword evidence="3 12" id="KW-0378">Hydrolase</keyword>